<feature type="compositionally biased region" description="Basic and acidic residues" evidence="1">
    <location>
        <begin position="53"/>
        <end position="121"/>
    </location>
</feature>
<dbReference type="STRING" id="870435.A0A0C3N870"/>
<reference evidence="2 3" key="1">
    <citation type="submission" date="2014-04" db="EMBL/GenBank/DDBJ databases">
        <authorList>
            <consortium name="DOE Joint Genome Institute"/>
            <person name="Kuo A."/>
            <person name="Kohler A."/>
            <person name="Costa M.D."/>
            <person name="Nagy L.G."/>
            <person name="Floudas D."/>
            <person name="Copeland A."/>
            <person name="Barry K.W."/>
            <person name="Cichocki N."/>
            <person name="Veneault-Fourrey C."/>
            <person name="LaButti K."/>
            <person name="Lindquist E.A."/>
            <person name="Lipzen A."/>
            <person name="Lundell T."/>
            <person name="Morin E."/>
            <person name="Murat C."/>
            <person name="Sun H."/>
            <person name="Tunlid A."/>
            <person name="Henrissat B."/>
            <person name="Grigoriev I.V."/>
            <person name="Hibbett D.S."/>
            <person name="Martin F."/>
            <person name="Nordberg H.P."/>
            <person name="Cantor M.N."/>
            <person name="Hua S.X."/>
        </authorList>
    </citation>
    <scope>NUCLEOTIDE SEQUENCE [LARGE SCALE GENOMIC DNA]</scope>
    <source>
        <strain evidence="2 3">Marx 270</strain>
    </source>
</reference>
<accession>A0A0C3N870</accession>
<keyword evidence="3" id="KW-1185">Reference proteome</keyword>
<proteinExistence type="predicted"/>
<organism evidence="2 3">
    <name type="scientific">Pisolithus tinctorius Marx 270</name>
    <dbReference type="NCBI Taxonomy" id="870435"/>
    <lineage>
        <taxon>Eukaryota</taxon>
        <taxon>Fungi</taxon>
        <taxon>Dikarya</taxon>
        <taxon>Basidiomycota</taxon>
        <taxon>Agaricomycotina</taxon>
        <taxon>Agaricomycetes</taxon>
        <taxon>Agaricomycetidae</taxon>
        <taxon>Boletales</taxon>
        <taxon>Sclerodermatineae</taxon>
        <taxon>Pisolithaceae</taxon>
        <taxon>Pisolithus</taxon>
    </lineage>
</organism>
<name>A0A0C3N870_PISTI</name>
<feature type="compositionally biased region" description="Polar residues" evidence="1">
    <location>
        <begin position="1"/>
        <end position="13"/>
    </location>
</feature>
<feature type="region of interest" description="Disordered" evidence="1">
    <location>
        <begin position="1"/>
        <end position="21"/>
    </location>
</feature>
<feature type="compositionally biased region" description="Basic and acidic residues" evidence="1">
    <location>
        <begin position="179"/>
        <end position="188"/>
    </location>
</feature>
<evidence type="ECO:0000313" key="3">
    <source>
        <dbReference type="Proteomes" id="UP000054217"/>
    </source>
</evidence>
<feature type="compositionally biased region" description="Acidic residues" evidence="1">
    <location>
        <begin position="330"/>
        <end position="347"/>
    </location>
</feature>
<feature type="compositionally biased region" description="Low complexity" evidence="1">
    <location>
        <begin position="122"/>
        <end position="132"/>
    </location>
</feature>
<reference evidence="3" key="2">
    <citation type="submission" date="2015-01" db="EMBL/GenBank/DDBJ databases">
        <title>Evolutionary Origins and Diversification of the Mycorrhizal Mutualists.</title>
        <authorList>
            <consortium name="DOE Joint Genome Institute"/>
            <consortium name="Mycorrhizal Genomics Consortium"/>
            <person name="Kohler A."/>
            <person name="Kuo A."/>
            <person name="Nagy L.G."/>
            <person name="Floudas D."/>
            <person name="Copeland A."/>
            <person name="Barry K.W."/>
            <person name="Cichocki N."/>
            <person name="Veneault-Fourrey C."/>
            <person name="LaButti K."/>
            <person name="Lindquist E.A."/>
            <person name="Lipzen A."/>
            <person name="Lundell T."/>
            <person name="Morin E."/>
            <person name="Murat C."/>
            <person name="Riley R."/>
            <person name="Ohm R."/>
            <person name="Sun H."/>
            <person name="Tunlid A."/>
            <person name="Henrissat B."/>
            <person name="Grigoriev I.V."/>
            <person name="Hibbett D.S."/>
            <person name="Martin F."/>
        </authorList>
    </citation>
    <scope>NUCLEOTIDE SEQUENCE [LARGE SCALE GENOMIC DNA]</scope>
    <source>
        <strain evidence="3">Marx 270</strain>
    </source>
</reference>
<dbReference type="EMBL" id="KN832032">
    <property type="protein sequence ID" value="KIN97234.1"/>
    <property type="molecule type" value="Genomic_DNA"/>
</dbReference>
<gene>
    <name evidence="2" type="ORF">M404DRAFT_32454</name>
</gene>
<sequence>MSDSRPISATGNNDESRVVIDWTQVPDDAIRYDTDDEEEVMKAKSKERKRRKAAEQARRKEQARLEAERMERERIEAERAEREKAEAEKAAREAEERRVCEEEERREAERKRKAEAGKSDEASAGGASGEAAGEVKRVVMDPGCTRCTRAQVVCEFLVDGNKKRVACVHCNLSKGKCRWPGDGKDAEAGPKAGPKVDKGKKRRADDETPEPGPSQKKRAKSKLAEVLEIDEPEAGGSRTRKAVAGGFSGLEDKLERLIDVAGLIANNLAGLFELQEAVVENSGRIADALESMLDESYGFGMAVSPSDSGSSELDSDELREEAEWLKNHGEDDEEETEGEDEAMAEGE</sequence>
<feature type="region of interest" description="Disordered" evidence="1">
    <location>
        <begin position="179"/>
        <end position="223"/>
    </location>
</feature>
<feature type="compositionally biased region" description="Basic residues" evidence="1">
    <location>
        <begin position="43"/>
        <end position="52"/>
    </location>
</feature>
<protein>
    <submittedName>
        <fullName evidence="2">Uncharacterized protein</fullName>
    </submittedName>
</protein>
<evidence type="ECO:0000313" key="2">
    <source>
        <dbReference type="EMBL" id="KIN97234.1"/>
    </source>
</evidence>
<dbReference type="Proteomes" id="UP000054217">
    <property type="component" value="Unassembled WGS sequence"/>
</dbReference>
<evidence type="ECO:0000256" key="1">
    <source>
        <dbReference type="SAM" id="MobiDB-lite"/>
    </source>
</evidence>
<dbReference type="AlphaFoldDB" id="A0A0C3N870"/>
<feature type="region of interest" description="Disordered" evidence="1">
    <location>
        <begin position="33"/>
        <end position="134"/>
    </location>
</feature>
<dbReference type="InParanoid" id="A0A0C3N870"/>
<dbReference type="HOGENOM" id="CLU_048923_0_0_1"/>
<feature type="region of interest" description="Disordered" evidence="1">
    <location>
        <begin position="300"/>
        <end position="347"/>
    </location>
</feature>